<evidence type="ECO:0000313" key="4">
    <source>
        <dbReference type="Proteomes" id="UP001321520"/>
    </source>
</evidence>
<protein>
    <submittedName>
        <fullName evidence="3">FixH family protein</fullName>
    </submittedName>
</protein>
<evidence type="ECO:0000259" key="2">
    <source>
        <dbReference type="Pfam" id="PF13115"/>
    </source>
</evidence>
<proteinExistence type="predicted"/>
<sequence>MRAKVICLHGHIAMCLFFSLMAKAIESNTPPEIGTPAASSQTMLHIGEQLLHNAEAAQAESVSLSLHSNRLRKSLNQLRRQWHALPQGRDQPLLKHTMHLVAEEIPLWQEQVSRLRNQALDQRGHALTLLEKAFIQIWRPHIRLTDRIRGADSDSYITGHNSNIRSVHPGKMNMAVATEARAPTADMSLEIPALSGQNIPGELNLSSFRISRKLSVFAHIEPETATTLVPLNQIHQWRLILSQLNGQPLRGAEISIEGHMPGHVHGLPTQPRVTEEMAPGIYRVQGVKFQMPGWWVMTFHIRVNQQDDAVTFNIRL</sequence>
<evidence type="ECO:0000313" key="3">
    <source>
        <dbReference type="EMBL" id="WKD48934.1"/>
    </source>
</evidence>
<dbReference type="Proteomes" id="UP001321520">
    <property type="component" value="Chromosome"/>
</dbReference>
<accession>A0ABY9EBU8</accession>
<keyword evidence="4" id="KW-1185">Reference proteome</keyword>
<dbReference type="RefSeq" id="WP_301414720.1">
    <property type="nucleotide sequence ID" value="NZ_CP098023.1"/>
</dbReference>
<keyword evidence="1" id="KW-0732">Signal</keyword>
<reference evidence="3 4" key="1">
    <citation type="submission" date="2022-05" db="EMBL/GenBank/DDBJ databases">
        <title>Microbulbifer sp. nov., isolated from sponge.</title>
        <authorList>
            <person name="Gao L."/>
        </authorList>
    </citation>
    <scope>NUCLEOTIDE SEQUENCE [LARGE SCALE GENOMIC DNA]</scope>
    <source>
        <strain evidence="3 4">MI-G</strain>
    </source>
</reference>
<gene>
    <name evidence="3" type="ORF">M8T91_13660</name>
</gene>
<evidence type="ECO:0000256" key="1">
    <source>
        <dbReference type="SAM" id="SignalP"/>
    </source>
</evidence>
<feature type="signal peptide" evidence="1">
    <location>
        <begin position="1"/>
        <end position="24"/>
    </location>
</feature>
<name>A0ABY9EBU8_9GAMM</name>
<organism evidence="3 4">
    <name type="scientific">Microbulbifer spongiae</name>
    <dbReference type="NCBI Taxonomy" id="2944933"/>
    <lineage>
        <taxon>Bacteria</taxon>
        <taxon>Pseudomonadati</taxon>
        <taxon>Pseudomonadota</taxon>
        <taxon>Gammaproteobacteria</taxon>
        <taxon>Cellvibrionales</taxon>
        <taxon>Microbulbiferaceae</taxon>
        <taxon>Microbulbifer</taxon>
    </lineage>
</organism>
<dbReference type="Pfam" id="PF13115">
    <property type="entry name" value="YtkA"/>
    <property type="match status" value="1"/>
</dbReference>
<dbReference type="EMBL" id="CP098023">
    <property type="protein sequence ID" value="WKD48934.1"/>
    <property type="molecule type" value="Genomic_DNA"/>
</dbReference>
<feature type="domain" description="YtkA-like" evidence="2">
    <location>
        <begin position="244"/>
        <end position="300"/>
    </location>
</feature>
<dbReference type="InterPro" id="IPR032693">
    <property type="entry name" value="YtkA-like_dom"/>
</dbReference>
<feature type="chain" id="PRO_5046448441" evidence="1">
    <location>
        <begin position="25"/>
        <end position="316"/>
    </location>
</feature>